<accession>A0ABR2W060</accession>
<dbReference type="InterPro" id="IPR016163">
    <property type="entry name" value="Ald_DH_C"/>
</dbReference>
<dbReference type="InterPro" id="IPR015590">
    <property type="entry name" value="Aldehyde_DH_dom"/>
</dbReference>
<sequence length="163" mass="18087">MCPVCSQVLFEKILYYIKVGEEEGGKIECGGLEKPVTIQGTELEGGYFVQPTVITGLSPQSRIMQEEIFGPVVAICPFDEEEEVIKLTNGTRYGLSASVWSRDGQRARRVAEKLRTGNVWINTWMVRDMSMPFGGIKASGIGREGGEHAINFFTEFKSIMLAN</sequence>
<protein>
    <recommendedName>
        <fullName evidence="3">Aldehyde dehydrogenase domain-containing protein</fullName>
    </recommendedName>
</protein>
<dbReference type="InterPro" id="IPR016161">
    <property type="entry name" value="Ald_DH/histidinol_DH"/>
</dbReference>
<dbReference type="Gene3D" id="3.40.605.10">
    <property type="entry name" value="Aldehyde Dehydrogenase, Chain A, domain 1"/>
    <property type="match status" value="1"/>
</dbReference>
<feature type="domain" description="Aldehyde dehydrogenase" evidence="3">
    <location>
        <begin position="1"/>
        <end position="159"/>
    </location>
</feature>
<dbReference type="SUPFAM" id="SSF53720">
    <property type="entry name" value="ALDH-like"/>
    <property type="match status" value="1"/>
</dbReference>
<keyword evidence="5" id="KW-1185">Reference proteome</keyword>
<reference evidence="4 5" key="1">
    <citation type="submission" date="2023-04" db="EMBL/GenBank/DDBJ databases">
        <title>Genome of Basidiobolus ranarum AG-B5.</title>
        <authorList>
            <person name="Stajich J.E."/>
            <person name="Carter-House D."/>
            <person name="Gryganskyi A."/>
        </authorList>
    </citation>
    <scope>NUCLEOTIDE SEQUENCE [LARGE SCALE GENOMIC DNA]</scope>
    <source>
        <strain evidence="4 5">AG-B5</strain>
    </source>
</reference>
<keyword evidence="2" id="KW-0520">NAD</keyword>
<evidence type="ECO:0000259" key="3">
    <source>
        <dbReference type="Pfam" id="PF00171"/>
    </source>
</evidence>
<comment type="caution">
    <text evidence="4">The sequence shown here is derived from an EMBL/GenBank/DDBJ whole genome shotgun (WGS) entry which is preliminary data.</text>
</comment>
<dbReference type="Proteomes" id="UP001479436">
    <property type="component" value="Unassembled WGS sequence"/>
</dbReference>
<dbReference type="EMBL" id="JASJQH010007237">
    <property type="protein sequence ID" value="KAK9712086.1"/>
    <property type="molecule type" value="Genomic_DNA"/>
</dbReference>
<proteinExistence type="inferred from homology"/>
<gene>
    <name evidence="4" type="ORF">K7432_007376</name>
</gene>
<evidence type="ECO:0000256" key="1">
    <source>
        <dbReference type="ARBA" id="ARBA00009986"/>
    </source>
</evidence>
<evidence type="ECO:0000256" key="2">
    <source>
        <dbReference type="ARBA" id="ARBA00023027"/>
    </source>
</evidence>
<dbReference type="Gene3D" id="3.40.309.10">
    <property type="entry name" value="Aldehyde Dehydrogenase, Chain A, domain 2"/>
    <property type="match status" value="1"/>
</dbReference>
<evidence type="ECO:0000313" key="4">
    <source>
        <dbReference type="EMBL" id="KAK9712086.1"/>
    </source>
</evidence>
<dbReference type="PANTHER" id="PTHR43720">
    <property type="entry name" value="2-AMINOMUCONIC SEMIALDEHYDE DEHYDROGENASE"/>
    <property type="match status" value="1"/>
</dbReference>
<organism evidence="4 5">
    <name type="scientific">Basidiobolus ranarum</name>
    <dbReference type="NCBI Taxonomy" id="34480"/>
    <lineage>
        <taxon>Eukaryota</taxon>
        <taxon>Fungi</taxon>
        <taxon>Fungi incertae sedis</taxon>
        <taxon>Zoopagomycota</taxon>
        <taxon>Entomophthoromycotina</taxon>
        <taxon>Basidiobolomycetes</taxon>
        <taxon>Basidiobolales</taxon>
        <taxon>Basidiobolaceae</taxon>
        <taxon>Basidiobolus</taxon>
    </lineage>
</organism>
<dbReference type="InterPro" id="IPR016162">
    <property type="entry name" value="Ald_DH_N"/>
</dbReference>
<name>A0ABR2W060_9FUNG</name>
<evidence type="ECO:0000313" key="5">
    <source>
        <dbReference type="Proteomes" id="UP001479436"/>
    </source>
</evidence>
<comment type="similarity">
    <text evidence="1">Belongs to the aldehyde dehydrogenase family.</text>
</comment>
<dbReference type="Pfam" id="PF00171">
    <property type="entry name" value="Aldedh"/>
    <property type="match status" value="1"/>
</dbReference>
<dbReference type="PANTHER" id="PTHR43720:SF2">
    <property type="entry name" value="2-AMINOMUCONIC SEMIALDEHYDE DEHYDROGENASE"/>
    <property type="match status" value="1"/>
</dbReference>